<proteinExistence type="predicted"/>
<dbReference type="InParanoid" id="A0A165NQH6"/>
<dbReference type="EMBL" id="KV425628">
    <property type="protein sequence ID" value="KZT19962.1"/>
    <property type="molecule type" value="Genomic_DNA"/>
</dbReference>
<gene>
    <name evidence="1" type="ORF">NEOLEDRAFT_1141257</name>
</gene>
<dbReference type="Proteomes" id="UP000076761">
    <property type="component" value="Unassembled WGS sequence"/>
</dbReference>
<name>A0A165NQH6_9AGAM</name>
<evidence type="ECO:0000313" key="2">
    <source>
        <dbReference type="Proteomes" id="UP000076761"/>
    </source>
</evidence>
<reference evidence="1 2" key="1">
    <citation type="journal article" date="2016" name="Mol. Biol. Evol.">
        <title>Comparative Genomics of Early-Diverging Mushroom-Forming Fungi Provides Insights into the Origins of Lignocellulose Decay Capabilities.</title>
        <authorList>
            <person name="Nagy L.G."/>
            <person name="Riley R."/>
            <person name="Tritt A."/>
            <person name="Adam C."/>
            <person name="Daum C."/>
            <person name="Floudas D."/>
            <person name="Sun H."/>
            <person name="Yadav J.S."/>
            <person name="Pangilinan J."/>
            <person name="Larsson K.H."/>
            <person name="Matsuura K."/>
            <person name="Barry K."/>
            <person name="Labutti K."/>
            <person name="Kuo R."/>
            <person name="Ohm R.A."/>
            <person name="Bhattacharya S.S."/>
            <person name="Shirouzu T."/>
            <person name="Yoshinaga Y."/>
            <person name="Martin F.M."/>
            <person name="Grigoriev I.V."/>
            <person name="Hibbett D.S."/>
        </authorList>
    </citation>
    <scope>NUCLEOTIDE SEQUENCE [LARGE SCALE GENOMIC DNA]</scope>
    <source>
        <strain evidence="1 2">HHB14362 ss-1</strain>
    </source>
</reference>
<dbReference type="AlphaFoldDB" id="A0A165NQH6"/>
<sequence length="56" mass="5720">MVGLMGFGLAKGVSLGFILRTGGFSVAPARAISHSQRLRAIGKSKSGGRSILGIFS</sequence>
<protein>
    <submittedName>
        <fullName evidence="1">Uncharacterized protein</fullName>
    </submittedName>
</protein>
<keyword evidence="2" id="KW-1185">Reference proteome</keyword>
<accession>A0A165NQH6</accession>
<organism evidence="1 2">
    <name type="scientific">Neolentinus lepideus HHB14362 ss-1</name>
    <dbReference type="NCBI Taxonomy" id="1314782"/>
    <lineage>
        <taxon>Eukaryota</taxon>
        <taxon>Fungi</taxon>
        <taxon>Dikarya</taxon>
        <taxon>Basidiomycota</taxon>
        <taxon>Agaricomycotina</taxon>
        <taxon>Agaricomycetes</taxon>
        <taxon>Gloeophyllales</taxon>
        <taxon>Gloeophyllaceae</taxon>
        <taxon>Neolentinus</taxon>
    </lineage>
</organism>
<evidence type="ECO:0000313" key="1">
    <source>
        <dbReference type="EMBL" id="KZT19962.1"/>
    </source>
</evidence>